<feature type="transmembrane region" description="Helical" evidence="1">
    <location>
        <begin position="200"/>
        <end position="220"/>
    </location>
</feature>
<dbReference type="InterPro" id="IPR022606">
    <property type="entry name" value="DUF2914"/>
</dbReference>
<feature type="transmembrane region" description="Helical" evidence="1">
    <location>
        <begin position="46"/>
        <end position="65"/>
    </location>
</feature>
<feature type="transmembrane region" description="Helical" evidence="1">
    <location>
        <begin position="167"/>
        <end position="188"/>
    </location>
</feature>
<feature type="transmembrane region" description="Helical" evidence="1">
    <location>
        <begin position="110"/>
        <end position="127"/>
    </location>
</feature>
<evidence type="ECO:0000259" key="2">
    <source>
        <dbReference type="Pfam" id="PF11141"/>
    </source>
</evidence>
<keyword evidence="1" id="KW-0812">Transmembrane</keyword>
<evidence type="ECO:0000256" key="1">
    <source>
        <dbReference type="SAM" id="Phobius"/>
    </source>
</evidence>
<evidence type="ECO:0000313" key="3">
    <source>
        <dbReference type="EMBL" id="APX99902.1"/>
    </source>
</evidence>
<name>A0AAC9PWN2_9FLAO</name>
<keyword evidence="1" id="KW-1133">Transmembrane helix</keyword>
<reference evidence="3 4" key="1">
    <citation type="submission" date="2017-01" db="EMBL/GenBank/DDBJ databases">
        <title>Complete genome of Lacinutrix venerupis DOK2-8 isolated from seawater in Dokdo.</title>
        <authorList>
            <person name="Chi W.-J."/>
            <person name="Kim J.H."/>
        </authorList>
    </citation>
    <scope>NUCLEOTIDE SEQUENCE [LARGE SCALE GENOMIC DNA]</scope>
    <source>
        <strain evidence="3 4">DOK2-8</strain>
    </source>
</reference>
<accession>A0AAC9PWN2</accession>
<feature type="transmembrane region" description="Helical" evidence="1">
    <location>
        <begin position="85"/>
        <end position="104"/>
    </location>
</feature>
<evidence type="ECO:0000313" key="4">
    <source>
        <dbReference type="Proteomes" id="UP000187506"/>
    </source>
</evidence>
<dbReference type="RefSeq" id="WP_076732639.1">
    <property type="nucleotide sequence ID" value="NZ_CP019352.1"/>
</dbReference>
<feature type="transmembrane region" description="Helical" evidence="1">
    <location>
        <begin position="21"/>
        <end position="40"/>
    </location>
</feature>
<protein>
    <recommendedName>
        <fullName evidence="2">DUF2914 domain-containing protein</fullName>
    </recommendedName>
</protein>
<proteinExistence type="predicted"/>
<dbReference type="EMBL" id="CP019352">
    <property type="protein sequence ID" value="APX99902.1"/>
    <property type="molecule type" value="Genomic_DNA"/>
</dbReference>
<gene>
    <name evidence="3" type="ORF">BWR22_06130</name>
</gene>
<dbReference type="Pfam" id="PF11141">
    <property type="entry name" value="DUF2914"/>
    <property type="match status" value="1"/>
</dbReference>
<keyword evidence="1" id="KW-0472">Membrane</keyword>
<dbReference type="AlphaFoldDB" id="A0AAC9PWN2"/>
<sequence length="371" mass="43733">MKKIIAKYKDSKFRMFIMEHKKYAPIFFFIAGFIFDTLTLGRVDRLYDTVVLCLHMTLLTVTIYLYNLADDGKWQNTLLGRYELYLPLAIQFFFGGLSSAYVIYFFRSVSVSKTVSFFILLLLLLFANEFLKKRIANKYLQFSVYFFISFTFFSFIIPVFIKEMNTSIFLLSGFVSLGITLAFITFIYGSSPSTRLEIHYAKLVGIIISIYIFINSFYFLNLIPPVPLALSNGVVAHSVIKRNNKYIVTYEAEEWYIFWRKHREKFIHKPNDKVYIFASIFAPTDLKKQVLHRWKWYNKNTNTWETIEDIGYNITGGRDHGFRGYTYKSNVKEGLWKVEVITEEELVLGVIDFEIITDRSLQPKRLVEKRF</sequence>
<keyword evidence="4" id="KW-1185">Reference proteome</keyword>
<organism evidence="3 4">
    <name type="scientific">Lacinutrix venerupis</name>
    <dbReference type="NCBI Taxonomy" id="1486034"/>
    <lineage>
        <taxon>Bacteria</taxon>
        <taxon>Pseudomonadati</taxon>
        <taxon>Bacteroidota</taxon>
        <taxon>Flavobacteriia</taxon>
        <taxon>Flavobacteriales</taxon>
        <taxon>Flavobacteriaceae</taxon>
        <taxon>Lacinutrix</taxon>
    </lineage>
</organism>
<dbReference type="Proteomes" id="UP000187506">
    <property type="component" value="Chromosome"/>
</dbReference>
<feature type="transmembrane region" description="Helical" evidence="1">
    <location>
        <begin position="139"/>
        <end position="161"/>
    </location>
</feature>
<dbReference type="KEGG" id="lvn:BWR22_06130"/>
<feature type="domain" description="DUF2914" evidence="2">
    <location>
        <begin position="288"/>
        <end position="355"/>
    </location>
</feature>